<dbReference type="GO" id="GO:0005778">
    <property type="term" value="C:peroxisomal membrane"/>
    <property type="evidence" value="ECO:0007669"/>
    <property type="project" value="UniProtKB-SubCell"/>
</dbReference>
<dbReference type="PANTHER" id="PTHR12652">
    <property type="entry name" value="PEROXISOMAL BIOGENESIS FACTOR 11"/>
    <property type="match status" value="1"/>
</dbReference>
<comment type="subunit">
    <text evidence="4">Homooligomer. Interacts with ARC5 and FIS1B on peroxisomes.</text>
</comment>
<accession>A0A6J0N3M1</accession>
<dbReference type="KEGG" id="rsz:108849502"/>
<evidence type="ECO:0000313" key="8">
    <source>
        <dbReference type="Proteomes" id="UP000504610"/>
    </source>
</evidence>
<comment type="similarity">
    <text evidence="3">Belongs to the peroxin-11 family.</text>
</comment>
<dbReference type="Proteomes" id="UP000504610">
    <property type="component" value="Chromosome 4"/>
</dbReference>
<keyword evidence="7" id="KW-0576">Peroxisome</keyword>
<dbReference type="AlphaFoldDB" id="A0A6J0N3M1"/>
<dbReference type="Pfam" id="PF05648">
    <property type="entry name" value="PEX11"/>
    <property type="match status" value="2"/>
</dbReference>
<proteinExistence type="inferred from homology"/>
<dbReference type="PANTHER" id="PTHR12652:SF46">
    <property type="entry name" value="PEROXISOMAL MEMBRANE PROTEIN 11E"/>
    <property type="match status" value="1"/>
</dbReference>
<reference evidence="9" key="2">
    <citation type="submission" date="2025-08" db="UniProtKB">
        <authorList>
            <consortium name="RefSeq"/>
        </authorList>
    </citation>
    <scope>IDENTIFICATION</scope>
    <source>
        <tissue evidence="9">Leaf</tissue>
    </source>
</reference>
<name>A0A6J0N3M1_RAPSA</name>
<comment type="function">
    <text evidence="1">Involved in peroxisomal proliferation. Promotes peroxisomal duplication, aggregation or elongation without fission.</text>
</comment>
<dbReference type="GeneID" id="108849502"/>
<organism evidence="8 9">
    <name type="scientific">Raphanus sativus</name>
    <name type="common">Radish</name>
    <name type="synonym">Raphanus raphanistrum var. sativus</name>
    <dbReference type="NCBI Taxonomy" id="3726"/>
    <lineage>
        <taxon>Eukaryota</taxon>
        <taxon>Viridiplantae</taxon>
        <taxon>Streptophyta</taxon>
        <taxon>Embryophyta</taxon>
        <taxon>Tracheophyta</taxon>
        <taxon>Spermatophyta</taxon>
        <taxon>Magnoliopsida</taxon>
        <taxon>eudicotyledons</taxon>
        <taxon>Gunneridae</taxon>
        <taxon>Pentapetalae</taxon>
        <taxon>rosids</taxon>
        <taxon>malvids</taxon>
        <taxon>Brassicales</taxon>
        <taxon>Brassicaceae</taxon>
        <taxon>Brassiceae</taxon>
        <taxon>Raphanus</taxon>
    </lineage>
</organism>
<keyword evidence="6" id="KW-0472">Membrane</keyword>
<dbReference type="GO" id="GO:0016559">
    <property type="term" value="P:peroxisome fission"/>
    <property type="evidence" value="ECO:0007669"/>
    <property type="project" value="InterPro"/>
</dbReference>
<protein>
    <submittedName>
        <fullName evidence="9">Peroxisomal membrane protein 11E-like isoform X2</fullName>
    </submittedName>
</protein>
<evidence type="ECO:0000256" key="1">
    <source>
        <dbReference type="ARBA" id="ARBA00002503"/>
    </source>
</evidence>
<reference evidence="8" key="1">
    <citation type="journal article" date="2019" name="Database">
        <title>The radish genome database (RadishGD): an integrated information resource for radish genomics.</title>
        <authorList>
            <person name="Yu H.J."/>
            <person name="Baek S."/>
            <person name="Lee Y.J."/>
            <person name="Cho A."/>
            <person name="Mun J.H."/>
        </authorList>
    </citation>
    <scope>NUCLEOTIDE SEQUENCE [LARGE SCALE GENOMIC DNA]</scope>
    <source>
        <strain evidence="8">cv. WK10039</strain>
    </source>
</reference>
<evidence type="ECO:0000256" key="2">
    <source>
        <dbReference type="ARBA" id="ARBA00004585"/>
    </source>
</evidence>
<comment type="subcellular location">
    <subcellularLocation>
        <location evidence="2">Peroxisome membrane</location>
        <topology evidence="2">Multi-pass membrane protein</topology>
    </subcellularLocation>
</comment>
<dbReference type="InterPro" id="IPR008733">
    <property type="entry name" value="PEX11"/>
</dbReference>
<keyword evidence="8" id="KW-1185">Reference proteome</keyword>
<keyword evidence="5" id="KW-0962">Peroxisome biogenesis</keyword>
<evidence type="ECO:0000256" key="4">
    <source>
        <dbReference type="ARBA" id="ARBA00011340"/>
    </source>
</evidence>
<gene>
    <name evidence="9" type="primary">LOC108849502</name>
</gene>
<evidence type="ECO:0000313" key="9">
    <source>
        <dbReference type="RefSeq" id="XP_018478557.1"/>
    </source>
</evidence>
<evidence type="ECO:0000256" key="3">
    <source>
        <dbReference type="ARBA" id="ARBA00008194"/>
    </source>
</evidence>
<evidence type="ECO:0000256" key="6">
    <source>
        <dbReference type="ARBA" id="ARBA00023136"/>
    </source>
</evidence>
<evidence type="ECO:0000256" key="5">
    <source>
        <dbReference type="ARBA" id="ARBA00022593"/>
    </source>
</evidence>
<dbReference type="GO" id="GO:0044375">
    <property type="term" value="P:regulation of peroxisome size"/>
    <property type="evidence" value="ECO:0007669"/>
    <property type="project" value="UniProtKB-ARBA"/>
</dbReference>
<dbReference type="GO" id="GO:0042802">
    <property type="term" value="F:identical protein binding"/>
    <property type="evidence" value="ECO:0007669"/>
    <property type="project" value="UniProtKB-ARBA"/>
</dbReference>
<evidence type="ECO:0000256" key="7">
    <source>
        <dbReference type="ARBA" id="ARBA00023140"/>
    </source>
</evidence>
<sequence length="210" mass="23847">MKTLYLTRDELALIILYLNKAEARDKICRAIQYGSKFLSGGKPGTAQNVYRNTSLARKVFRLFKFLNDFQLLISPVHRRTPLPLVLLGKCKNALLCTYFFLDQFVWLGRSGIYKNKILTELISGFSIFCWLGSSICIVIIEDELHRAKLQKTKDRIVALIKSSMDIVVAIGLLRLAPWIIGHRVTGFLGLITSLISCYQLLPVRPKLKTA</sequence>
<dbReference type="OrthoDB" id="411017at2759"/>
<dbReference type="RefSeq" id="XP_018478557.1">
    <property type="nucleotide sequence ID" value="XM_018623055.2"/>
</dbReference>